<dbReference type="RefSeq" id="XP_022656633.1">
    <property type="nucleotide sequence ID" value="XM_022800898.1"/>
</dbReference>
<evidence type="ECO:0000256" key="2">
    <source>
        <dbReference type="ARBA" id="ARBA00004300"/>
    </source>
</evidence>
<dbReference type="FunCoup" id="A0A7M7JTP6">
    <property type="interactions" value="595"/>
</dbReference>
<evidence type="ECO:0000259" key="10">
    <source>
        <dbReference type="Pfam" id="PF04880"/>
    </source>
</evidence>
<dbReference type="AlphaFoldDB" id="A0A7M7JTP6"/>
<dbReference type="InterPro" id="IPR006964">
    <property type="entry name" value="NUDE_dom"/>
</dbReference>
<evidence type="ECO:0000313" key="12">
    <source>
        <dbReference type="Proteomes" id="UP000594260"/>
    </source>
</evidence>
<dbReference type="GO" id="GO:0007059">
    <property type="term" value="P:chromosome segregation"/>
    <property type="evidence" value="ECO:0007669"/>
    <property type="project" value="TreeGrafter"/>
</dbReference>
<name>A0A7M7JTP6_VARDE</name>
<dbReference type="PANTHER" id="PTHR10921">
    <property type="entry name" value="NUCLEAR DISTRIBUTION PROTEIN NUDE HOMOLOG 1"/>
    <property type="match status" value="1"/>
</dbReference>
<dbReference type="GeneID" id="111248453"/>
<keyword evidence="12" id="KW-1185">Reference proteome</keyword>
<dbReference type="GO" id="GO:0005871">
    <property type="term" value="C:kinesin complex"/>
    <property type="evidence" value="ECO:0007669"/>
    <property type="project" value="TreeGrafter"/>
</dbReference>
<feature type="region of interest" description="Disordered" evidence="9">
    <location>
        <begin position="260"/>
        <end position="323"/>
    </location>
</feature>
<keyword evidence="4" id="KW-0963">Cytoplasm</keyword>
<feature type="domain" description="NUDE" evidence="10">
    <location>
        <begin position="143"/>
        <end position="199"/>
    </location>
</feature>
<reference evidence="11" key="1">
    <citation type="submission" date="2021-01" db="UniProtKB">
        <authorList>
            <consortium name="EnsemblMetazoa"/>
        </authorList>
    </citation>
    <scope>IDENTIFICATION</scope>
</reference>
<dbReference type="GO" id="GO:0000776">
    <property type="term" value="C:kinetochore"/>
    <property type="evidence" value="ECO:0007669"/>
    <property type="project" value="TreeGrafter"/>
</dbReference>
<evidence type="ECO:0000256" key="8">
    <source>
        <dbReference type="SAM" id="Coils"/>
    </source>
</evidence>
<comment type="similarity">
    <text evidence="3">Belongs to the nudE family.</text>
</comment>
<keyword evidence="7" id="KW-0206">Cytoskeleton</keyword>
<dbReference type="EnsemblMetazoa" id="XM_022800898">
    <property type="protein sequence ID" value="XP_022656633"/>
    <property type="gene ID" value="LOC111248453"/>
</dbReference>
<dbReference type="Gene3D" id="6.10.250.1080">
    <property type="match status" value="1"/>
</dbReference>
<keyword evidence="6 8" id="KW-0175">Coiled coil</keyword>
<dbReference type="OrthoDB" id="5877028at2759"/>
<evidence type="ECO:0000256" key="4">
    <source>
        <dbReference type="ARBA" id="ARBA00022490"/>
    </source>
</evidence>
<evidence type="ECO:0000256" key="9">
    <source>
        <dbReference type="SAM" id="MobiDB-lite"/>
    </source>
</evidence>
<feature type="compositionally biased region" description="Basic and acidic residues" evidence="9">
    <location>
        <begin position="295"/>
        <end position="307"/>
    </location>
</feature>
<evidence type="ECO:0000256" key="5">
    <source>
        <dbReference type="ARBA" id="ARBA00022701"/>
    </source>
</evidence>
<dbReference type="GO" id="GO:0005874">
    <property type="term" value="C:microtubule"/>
    <property type="evidence" value="ECO:0007669"/>
    <property type="project" value="UniProtKB-KW"/>
</dbReference>
<accession>A0A7M7JTP6</accession>
<dbReference type="GO" id="GO:0005813">
    <property type="term" value="C:centrosome"/>
    <property type="evidence" value="ECO:0007669"/>
    <property type="project" value="UniProtKB-SubCell"/>
</dbReference>
<proteinExistence type="inferred from homology"/>
<comment type="subcellular location">
    <subcellularLocation>
        <location evidence="2">Cytoplasm</location>
        <location evidence="2">Cytoskeleton</location>
        <location evidence="2">Microtubule organizing center</location>
        <location evidence="2">Centrosome</location>
    </subcellularLocation>
    <subcellularLocation>
        <location evidence="1">Cytoplasm</location>
        <location evidence="1">Cytoskeleton</location>
        <location evidence="1">Spindle</location>
    </subcellularLocation>
</comment>
<dbReference type="GO" id="GO:0000132">
    <property type="term" value="P:establishment of mitotic spindle orientation"/>
    <property type="evidence" value="ECO:0007669"/>
    <property type="project" value="TreeGrafter"/>
</dbReference>
<evidence type="ECO:0000256" key="6">
    <source>
        <dbReference type="ARBA" id="ARBA00023054"/>
    </source>
</evidence>
<feature type="region of interest" description="Disordered" evidence="9">
    <location>
        <begin position="193"/>
        <end position="227"/>
    </location>
</feature>
<protein>
    <recommendedName>
        <fullName evidence="10">NUDE domain-containing protein</fullName>
    </recommendedName>
</protein>
<organism evidence="11 12">
    <name type="scientific">Varroa destructor</name>
    <name type="common">Honeybee mite</name>
    <dbReference type="NCBI Taxonomy" id="109461"/>
    <lineage>
        <taxon>Eukaryota</taxon>
        <taxon>Metazoa</taxon>
        <taxon>Ecdysozoa</taxon>
        <taxon>Arthropoda</taxon>
        <taxon>Chelicerata</taxon>
        <taxon>Arachnida</taxon>
        <taxon>Acari</taxon>
        <taxon>Parasitiformes</taxon>
        <taxon>Mesostigmata</taxon>
        <taxon>Gamasina</taxon>
        <taxon>Dermanyssoidea</taxon>
        <taxon>Varroidae</taxon>
        <taxon>Varroa</taxon>
    </lineage>
</organism>
<evidence type="ECO:0000256" key="3">
    <source>
        <dbReference type="ARBA" id="ARBA00007429"/>
    </source>
</evidence>
<dbReference type="GO" id="GO:0007020">
    <property type="term" value="P:microtubule nucleation"/>
    <property type="evidence" value="ECO:0007669"/>
    <property type="project" value="TreeGrafter"/>
</dbReference>
<sequence length="323" mass="36692">MSSLEKVKTRNIVRTTMATEQRSFSSLREEMEYYKARLEETQTEFEEFQQGSRELETEMEAQLGLLEKENVELKRNLHKVEIERDVYAEKLAFGTNQLKDQLETLEKELLEERDVNERLIQQIRELEQDNDDLERAKRVLAASLEEFETRVNHAIERNAFLESELDEKNELQCLVQRLKDEVSDLKRDAVVRNRQERNGSIGSNVAGGTPGLPNLAGSPSFHNHQQRKNSRTSLACCNVTSGLLPTWFCGGCSRPRDNKGARGPLFRGGAPSQLPTPIRRAPASPGISKPARSPAKIDHQPAQQDKRPQHRQRPAQEGRGAGN</sequence>
<dbReference type="GO" id="GO:0005819">
    <property type="term" value="C:spindle"/>
    <property type="evidence" value="ECO:0007669"/>
    <property type="project" value="UniProtKB-SubCell"/>
</dbReference>
<evidence type="ECO:0000256" key="7">
    <source>
        <dbReference type="ARBA" id="ARBA00023212"/>
    </source>
</evidence>
<dbReference type="GO" id="GO:0051642">
    <property type="term" value="P:centrosome localization"/>
    <property type="evidence" value="ECO:0007669"/>
    <property type="project" value="TreeGrafter"/>
</dbReference>
<evidence type="ECO:0000313" key="11">
    <source>
        <dbReference type="EnsemblMetazoa" id="XP_022656633"/>
    </source>
</evidence>
<dbReference type="PANTHER" id="PTHR10921:SF1">
    <property type="entry name" value="NUCLEAR DISTRIBUTION PROTEIN NUDE HOMOLOG"/>
    <property type="match status" value="1"/>
</dbReference>
<dbReference type="GO" id="GO:0008017">
    <property type="term" value="F:microtubule binding"/>
    <property type="evidence" value="ECO:0007669"/>
    <property type="project" value="InterPro"/>
</dbReference>
<dbReference type="InterPro" id="IPR033494">
    <property type="entry name" value="NUDE"/>
</dbReference>
<dbReference type="Pfam" id="PF04880">
    <property type="entry name" value="NUDE_C"/>
    <property type="match status" value="1"/>
</dbReference>
<dbReference type="InParanoid" id="A0A7M7JTP6"/>
<dbReference type="GO" id="GO:0047496">
    <property type="term" value="P:vesicle transport along microtubule"/>
    <property type="evidence" value="ECO:0007669"/>
    <property type="project" value="TreeGrafter"/>
</dbReference>
<dbReference type="Proteomes" id="UP000594260">
    <property type="component" value="Unplaced"/>
</dbReference>
<feature type="coiled-coil region" evidence="8">
    <location>
        <begin position="24"/>
        <end position="188"/>
    </location>
</feature>
<dbReference type="GO" id="GO:0007100">
    <property type="term" value="P:mitotic centrosome separation"/>
    <property type="evidence" value="ECO:0007669"/>
    <property type="project" value="TreeGrafter"/>
</dbReference>
<keyword evidence="5" id="KW-0493">Microtubule</keyword>
<evidence type="ECO:0000256" key="1">
    <source>
        <dbReference type="ARBA" id="ARBA00004186"/>
    </source>
</evidence>
<dbReference type="KEGG" id="vde:111248453"/>